<dbReference type="AlphaFoldDB" id="A0AAD7M7U1"/>
<proteinExistence type="predicted"/>
<dbReference type="Proteomes" id="UP001221757">
    <property type="component" value="Unassembled WGS sequence"/>
</dbReference>
<feature type="chain" id="PRO_5042280101" evidence="1">
    <location>
        <begin position="22"/>
        <end position="107"/>
    </location>
</feature>
<feature type="signal peptide" evidence="1">
    <location>
        <begin position="1"/>
        <end position="21"/>
    </location>
</feature>
<keyword evidence="1" id="KW-0732">Signal</keyword>
<sequence length="107" mass="12253">MQLLTNVILAAFLASPSFSKATTHPKLGNRHLLAMADGVIHARTFMEAHYAQFTKRDCLRRFVRCLPRPNRSRWISQAANENDAYAARSYLDLFSEFTCEHPAEQKL</sequence>
<protein>
    <submittedName>
        <fullName evidence="2">Uncharacterized protein</fullName>
    </submittedName>
</protein>
<gene>
    <name evidence="2" type="ORF">B0H17DRAFT_1126455</name>
</gene>
<dbReference type="EMBL" id="JARKIE010000009">
    <property type="protein sequence ID" value="KAJ7704817.1"/>
    <property type="molecule type" value="Genomic_DNA"/>
</dbReference>
<reference evidence="2" key="1">
    <citation type="submission" date="2023-03" db="EMBL/GenBank/DDBJ databases">
        <title>Massive genome expansion in bonnet fungi (Mycena s.s.) driven by repeated elements and novel gene families across ecological guilds.</title>
        <authorList>
            <consortium name="Lawrence Berkeley National Laboratory"/>
            <person name="Harder C.B."/>
            <person name="Miyauchi S."/>
            <person name="Viragh M."/>
            <person name="Kuo A."/>
            <person name="Thoen E."/>
            <person name="Andreopoulos B."/>
            <person name="Lu D."/>
            <person name="Skrede I."/>
            <person name="Drula E."/>
            <person name="Henrissat B."/>
            <person name="Morin E."/>
            <person name="Kohler A."/>
            <person name="Barry K."/>
            <person name="LaButti K."/>
            <person name="Morin E."/>
            <person name="Salamov A."/>
            <person name="Lipzen A."/>
            <person name="Mereny Z."/>
            <person name="Hegedus B."/>
            <person name="Baldrian P."/>
            <person name="Stursova M."/>
            <person name="Weitz H."/>
            <person name="Taylor A."/>
            <person name="Grigoriev I.V."/>
            <person name="Nagy L.G."/>
            <person name="Martin F."/>
            <person name="Kauserud H."/>
        </authorList>
    </citation>
    <scope>NUCLEOTIDE SEQUENCE</scope>
    <source>
        <strain evidence="2">CBHHK067</strain>
    </source>
</reference>
<name>A0AAD7M7U1_MYCRO</name>
<evidence type="ECO:0000313" key="3">
    <source>
        <dbReference type="Proteomes" id="UP001221757"/>
    </source>
</evidence>
<organism evidence="2 3">
    <name type="scientific">Mycena rosella</name>
    <name type="common">Pink bonnet</name>
    <name type="synonym">Agaricus rosellus</name>
    <dbReference type="NCBI Taxonomy" id="1033263"/>
    <lineage>
        <taxon>Eukaryota</taxon>
        <taxon>Fungi</taxon>
        <taxon>Dikarya</taxon>
        <taxon>Basidiomycota</taxon>
        <taxon>Agaricomycotina</taxon>
        <taxon>Agaricomycetes</taxon>
        <taxon>Agaricomycetidae</taxon>
        <taxon>Agaricales</taxon>
        <taxon>Marasmiineae</taxon>
        <taxon>Mycenaceae</taxon>
        <taxon>Mycena</taxon>
    </lineage>
</organism>
<comment type="caution">
    <text evidence="2">The sequence shown here is derived from an EMBL/GenBank/DDBJ whole genome shotgun (WGS) entry which is preliminary data.</text>
</comment>
<evidence type="ECO:0000313" key="2">
    <source>
        <dbReference type="EMBL" id="KAJ7704817.1"/>
    </source>
</evidence>
<evidence type="ECO:0000256" key="1">
    <source>
        <dbReference type="SAM" id="SignalP"/>
    </source>
</evidence>
<accession>A0AAD7M7U1</accession>
<keyword evidence="3" id="KW-1185">Reference proteome</keyword>